<dbReference type="PANTHER" id="PTHR15736">
    <property type="entry name" value="PROTEIN FAM131B-RELATED"/>
    <property type="match status" value="1"/>
</dbReference>
<evidence type="ECO:0000313" key="4">
    <source>
        <dbReference type="Proteomes" id="UP000694727"/>
    </source>
</evidence>
<evidence type="ECO:0000256" key="2">
    <source>
        <dbReference type="SAM" id="MobiDB-lite"/>
    </source>
</evidence>
<sequence length="486" mass="51991">MRGLDAPTASDPMQFDWQPGFCESIQTCRSPPSPAFGSGSSRRAFFFFAEGLCPRQPLRGCDVGSAPPSLGSDVKATPPHLRHWPGSLSRERWRTSGSHPLPSHRLFPSPVRRPRPDPLQGDGPGPECGLACLGTPAMGCIGSRSPAGQVASDPAWAVEWIELPRGLSLSSLGSARTLRGWSRSSRPSSVDSQDLPEVNVGDTVAMLPKSRRALTIQEIAALARSSLHGISQVVKDHVTKPTAMAQGRVAHLIEWKGWSKPSDSPTALESAFSSYSDLSEGEQEARFAAGVAEQFAIAEAKLRAWSSVDGEDSTDESYDEDFVGGTDSDLAGQLPLGPHLQDLFTGHRFSRPMRQGSVEPESDCSQTVSPETLCSSLCSLEDGLLGSPARLASQLLGDELLLAKLPPSRESAFRSLGPLEAQDSLYNSPLTESCLSPAEEEPAPCKDCQPLCPPPAGSWERQRQASDVASSGVVSLDEDEVEPEEQ</sequence>
<dbReference type="OrthoDB" id="8903525at2759"/>
<dbReference type="PANTHER" id="PTHR15736:SF4">
    <property type="entry name" value="PROTEIN FAM131A"/>
    <property type="match status" value="1"/>
</dbReference>
<gene>
    <name evidence="3" type="primary">FAM131A</name>
</gene>
<organism evidence="3 4">
    <name type="scientific">Sus scrofa</name>
    <name type="common">Pig</name>
    <dbReference type="NCBI Taxonomy" id="9823"/>
    <lineage>
        <taxon>Eukaryota</taxon>
        <taxon>Metazoa</taxon>
        <taxon>Chordata</taxon>
        <taxon>Craniata</taxon>
        <taxon>Vertebrata</taxon>
        <taxon>Euteleostomi</taxon>
        <taxon>Mammalia</taxon>
        <taxon>Eutheria</taxon>
        <taxon>Laurasiatheria</taxon>
        <taxon>Artiodactyla</taxon>
        <taxon>Suina</taxon>
        <taxon>Suidae</taxon>
        <taxon>Sus</taxon>
    </lineage>
</organism>
<dbReference type="GeneID" id="100628136"/>
<dbReference type="Pfam" id="PF15010">
    <property type="entry name" value="FAM131"/>
    <property type="match status" value="1"/>
</dbReference>
<feature type="compositionally biased region" description="Acidic residues" evidence="2">
    <location>
        <begin position="476"/>
        <end position="486"/>
    </location>
</feature>
<dbReference type="RefSeq" id="XP_005670082.3">
    <property type="nucleotide sequence ID" value="XM_005670025.3"/>
</dbReference>
<feature type="region of interest" description="Disordered" evidence="2">
    <location>
        <begin position="431"/>
        <end position="486"/>
    </location>
</feature>
<dbReference type="AlphaFoldDB" id="A0A8D0RZV8"/>
<dbReference type="Ensembl" id="ENSSSCT00025057768.1">
    <property type="protein sequence ID" value="ENSSSCP00025024451.1"/>
    <property type="gene ID" value="ENSSSCG00025042577.1"/>
</dbReference>
<name>A0A8D0RZV8_PIG</name>
<reference evidence="3" key="1">
    <citation type="submission" date="2025-08" db="UniProtKB">
        <authorList>
            <consortium name="Ensembl"/>
        </authorList>
    </citation>
    <scope>IDENTIFICATION</scope>
</reference>
<evidence type="ECO:0000313" key="3">
    <source>
        <dbReference type="Ensembl" id="ENSSSCP00025024451.1"/>
    </source>
</evidence>
<dbReference type="Proteomes" id="UP000694727">
    <property type="component" value="Unplaced"/>
</dbReference>
<dbReference type="InterPro" id="IPR026782">
    <property type="entry name" value="FAM131"/>
</dbReference>
<comment type="similarity">
    <text evidence="1">Belongs to the FAM131 family.</text>
</comment>
<feature type="region of interest" description="Disordered" evidence="2">
    <location>
        <begin position="69"/>
        <end position="124"/>
    </location>
</feature>
<protein>
    <submittedName>
        <fullName evidence="3">Family with sequence similarity 131 member A</fullName>
    </submittedName>
</protein>
<proteinExistence type="inferred from homology"/>
<dbReference type="CTD" id="131408"/>
<accession>A0A8D0RZV8</accession>
<evidence type="ECO:0000256" key="1">
    <source>
        <dbReference type="ARBA" id="ARBA00010635"/>
    </source>
</evidence>